<dbReference type="EMBL" id="GGMR01011124">
    <property type="protein sequence ID" value="MBY23743.1"/>
    <property type="molecule type" value="Transcribed_RNA"/>
</dbReference>
<dbReference type="InterPro" id="IPR035967">
    <property type="entry name" value="SWAP/Surp_sf"/>
</dbReference>
<dbReference type="GO" id="GO:0006874">
    <property type="term" value="P:intracellular calcium ion homeostasis"/>
    <property type="evidence" value="ECO:0007669"/>
    <property type="project" value="TreeGrafter"/>
</dbReference>
<dbReference type="SMART" id="SM00443">
    <property type="entry name" value="G_patch"/>
    <property type="match status" value="1"/>
</dbReference>
<dbReference type="GO" id="GO:0006396">
    <property type="term" value="P:RNA processing"/>
    <property type="evidence" value="ECO:0007669"/>
    <property type="project" value="InterPro"/>
</dbReference>
<dbReference type="GO" id="GO:0003723">
    <property type="term" value="F:RNA binding"/>
    <property type="evidence" value="ECO:0007669"/>
    <property type="project" value="InterPro"/>
</dbReference>
<protein>
    <submittedName>
        <fullName evidence="5">Calcium homeostasis endoplasmic reticulum protein</fullName>
    </submittedName>
</protein>
<dbReference type="PANTHER" id="PTHR12323:SF0">
    <property type="entry name" value="CALCIUM HOMEOSTASIS ENDOPLASMIC RETICULUM PROTEIN"/>
    <property type="match status" value="1"/>
</dbReference>
<dbReference type="SUPFAM" id="SSF109905">
    <property type="entry name" value="Surp module (SWAP domain)"/>
    <property type="match status" value="1"/>
</dbReference>
<feature type="domain" description="SURP motif" evidence="2">
    <location>
        <begin position="15"/>
        <end position="57"/>
    </location>
</feature>
<dbReference type="InterPro" id="IPR000061">
    <property type="entry name" value="Surp"/>
</dbReference>
<dbReference type="PROSITE" id="PS50128">
    <property type="entry name" value="SURP"/>
    <property type="match status" value="1"/>
</dbReference>
<gene>
    <name evidence="5" type="primary">Cherp</name>
    <name evidence="5" type="ORF">g.139994</name>
</gene>
<feature type="domain" description="G-patch" evidence="3">
    <location>
        <begin position="686"/>
        <end position="735"/>
    </location>
</feature>
<dbReference type="InterPro" id="IPR008942">
    <property type="entry name" value="ENTH_VHS"/>
</dbReference>
<dbReference type="AlphaFoldDB" id="A0A2S2P2P7"/>
<dbReference type="PROSITE" id="PS50174">
    <property type="entry name" value="G_PATCH"/>
    <property type="match status" value="1"/>
</dbReference>
<feature type="compositionally biased region" description="Pro residues" evidence="1">
    <location>
        <begin position="444"/>
        <end position="462"/>
    </location>
</feature>
<dbReference type="SUPFAM" id="SSF48464">
    <property type="entry name" value="ENTH/VHS domain"/>
    <property type="match status" value="1"/>
</dbReference>
<reference evidence="5" key="1">
    <citation type="submission" date="2018-04" db="EMBL/GenBank/DDBJ databases">
        <title>Transcriptome of Schizaphis graminum biotype I.</title>
        <authorList>
            <person name="Scully E.D."/>
            <person name="Geib S.M."/>
            <person name="Palmer N.A."/>
            <person name="Koch K."/>
            <person name="Bradshaw J."/>
            <person name="Heng-Moss T."/>
            <person name="Sarath G."/>
        </authorList>
    </citation>
    <scope>NUCLEOTIDE SEQUENCE</scope>
</reference>
<dbReference type="Pfam" id="PF04818">
    <property type="entry name" value="CID"/>
    <property type="match status" value="1"/>
</dbReference>
<dbReference type="Gene3D" id="1.25.40.90">
    <property type="match status" value="1"/>
</dbReference>
<sequence>MDVPQPPEDQELRTIIDKLAVFVARNGPDFEQMTKTKQKDNPKFEFLFGGRYFDYYLRKVSTEQSILNQNSVREIAQAAVANNSVSTQQLNMAAAAAQWLNLNQTNDCQSSVVTMESLNAQQANLQQQIAQAEQNFNSQLMILAQQQQVATEDKILSEQREYINSEAAANDLSLVELSSVLEPIIKGCTKDAIANGKSWIMKQTASERKVDVITQYLLMEVMDPNAEFSKQLHLIYLVNDTVHHCIRKSEKILKTSLESIIVPMFCSAMMRANEDQKSKLSKLLTLWETKNHYFPETIMERLKNPDRSMVEYKSNLLEKYRDAVNQLNMIMNSTLQNYRSQHQSFLAHCNNQIQSIENQKRSLEQQKQRVTPLSIPPAQDDTNRQHFNEGRLPSPPSYQNNMSGYMQADQQNYPHQTDNGYQQDDHYGQPMQNCMQQPPSIYNRPPPPFNQPPPNIHLQPPPSMELPDLSRPPPNFIQNNFPLPPVQPDITPDDLLPSLPYYELPAGLMVPLVKLEDSNYKPLDPDTIRLPPPAPPTDRLLDAVKAFYMPPGHFAPRDSDGWEKLGLYEYYKAKHSAKKQKEDDIADNIRERSKSPSPIILPSLKDKSPVRKKRYRSRSRSPKPRSPIRRIISKKNSPPPTPNRSRRRRSPSRSPSPSPPSSQRSPTPPSFGGASFGKTAQERLDESNKGHQLLKKMGWGGAGLGSKEQGIDTPISGGDVRDRTDQYKGVGISLNDPYENFRKNKGKAFIHRMRTRAEERMEGNA</sequence>
<feature type="compositionally biased region" description="Polar residues" evidence="1">
    <location>
        <begin position="430"/>
        <end position="440"/>
    </location>
</feature>
<dbReference type="GO" id="GO:0048471">
    <property type="term" value="C:perinuclear region of cytoplasm"/>
    <property type="evidence" value="ECO:0007669"/>
    <property type="project" value="TreeGrafter"/>
</dbReference>
<accession>A0A2S2P2P7</accession>
<dbReference type="Pfam" id="PF01585">
    <property type="entry name" value="G-patch"/>
    <property type="match status" value="1"/>
</dbReference>
<dbReference type="Pfam" id="PF25127">
    <property type="entry name" value="DUF7819"/>
    <property type="match status" value="1"/>
</dbReference>
<feature type="region of interest" description="Disordered" evidence="1">
    <location>
        <begin position="359"/>
        <end position="462"/>
    </location>
</feature>
<evidence type="ECO:0000259" key="2">
    <source>
        <dbReference type="PROSITE" id="PS50128"/>
    </source>
</evidence>
<organism evidence="5">
    <name type="scientific">Schizaphis graminum</name>
    <name type="common">Green bug aphid</name>
    <dbReference type="NCBI Taxonomy" id="13262"/>
    <lineage>
        <taxon>Eukaryota</taxon>
        <taxon>Metazoa</taxon>
        <taxon>Ecdysozoa</taxon>
        <taxon>Arthropoda</taxon>
        <taxon>Hexapoda</taxon>
        <taxon>Insecta</taxon>
        <taxon>Pterygota</taxon>
        <taxon>Neoptera</taxon>
        <taxon>Paraneoptera</taxon>
        <taxon>Hemiptera</taxon>
        <taxon>Sternorrhyncha</taxon>
        <taxon>Aphidomorpha</taxon>
        <taxon>Aphidoidea</taxon>
        <taxon>Aphididae</taxon>
        <taxon>Aphidini</taxon>
        <taxon>Schizaphis</taxon>
    </lineage>
</organism>
<dbReference type="InterPro" id="IPR056721">
    <property type="entry name" value="DUF7819"/>
</dbReference>
<dbReference type="Pfam" id="PF01805">
    <property type="entry name" value="Surp"/>
    <property type="match status" value="1"/>
</dbReference>
<evidence type="ECO:0000259" key="4">
    <source>
        <dbReference type="PROSITE" id="PS51391"/>
    </source>
</evidence>
<name>A0A2S2P2P7_SCHGA</name>
<feature type="compositionally biased region" description="Basic and acidic residues" evidence="1">
    <location>
        <begin position="680"/>
        <end position="689"/>
    </location>
</feature>
<feature type="compositionally biased region" description="Polar residues" evidence="1">
    <location>
        <begin position="397"/>
        <end position="422"/>
    </location>
</feature>
<dbReference type="Gene3D" id="1.10.10.790">
    <property type="entry name" value="Surp module"/>
    <property type="match status" value="1"/>
</dbReference>
<dbReference type="PANTHER" id="PTHR12323">
    <property type="entry name" value="SR-RELATED CTD ASSOCIATED FACTOR 6"/>
    <property type="match status" value="1"/>
</dbReference>
<feature type="region of interest" description="Disordered" evidence="1">
    <location>
        <begin position="574"/>
        <end position="725"/>
    </location>
</feature>
<proteinExistence type="predicted"/>
<evidence type="ECO:0000256" key="1">
    <source>
        <dbReference type="SAM" id="MobiDB-lite"/>
    </source>
</evidence>
<feature type="domain" description="CID" evidence="4">
    <location>
        <begin position="169"/>
        <end position="310"/>
    </location>
</feature>
<feature type="compositionally biased region" description="Basic and acidic residues" evidence="1">
    <location>
        <begin position="579"/>
        <end position="594"/>
    </location>
</feature>
<evidence type="ECO:0000313" key="5">
    <source>
        <dbReference type="EMBL" id="MBY23743.1"/>
    </source>
</evidence>
<dbReference type="PROSITE" id="PS51391">
    <property type="entry name" value="CID"/>
    <property type="match status" value="1"/>
</dbReference>
<feature type="compositionally biased region" description="Basic residues" evidence="1">
    <location>
        <begin position="610"/>
        <end position="633"/>
    </location>
</feature>
<evidence type="ECO:0000259" key="3">
    <source>
        <dbReference type="PROSITE" id="PS50174"/>
    </source>
</evidence>
<dbReference type="SMART" id="SM00648">
    <property type="entry name" value="SWAP"/>
    <property type="match status" value="1"/>
</dbReference>
<dbReference type="InterPro" id="IPR000467">
    <property type="entry name" value="G_patch_dom"/>
</dbReference>
<dbReference type="InterPro" id="IPR006569">
    <property type="entry name" value="CID_dom"/>
</dbReference>